<protein>
    <recommendedName>
        <fullName evidence="4">AAA domain (Dynein-related subfamily)</fullName>
    </recommendedName>
</protein>
<dbReference type="RefSeq" id="WP_074927613.1">
    <property type="nucleotide sequence ID" value="NZ_FOWR01000024.1"/>
</dbReference>
<accession>A0A1I5T6A7</accession>
<dbReference type="STRING" id="1121869.SAMN03084138_03094"/>
<proteinExistence type="predicted"/>
<evidence type="ECO:0000256" key="1">
    <source>
        <dbReference type="SAM" id="Coils"/>
    </source>
</evidence>
<dbReference type="Gene3D" id="3.40.50.300">
    <property type="entry name" value="P-loop containing nucleotide triphosphate hydrolases"/>
    <property type="match status" value="1"/>
</dbReference>
<dbReference type="EMBL" id="FOWR01000024">
    <property type="protein sequence ID" value="SFP78026.1"/>
    <property type="molecule type" value="Genomic_DNA"/>
</dbReference>
<evidence type="ECO:0000313" key="2">
    <source>
        <dbReference type="EMBL" id="SFP78026.1"/>
    </source>
</evidence>
<evidence type="ECO:0008006" key="4">
    <source>
        <dbReference type="Google" id="ProtNLM"/>
    </source>
</evidence>
<dbReference type="InterPro" id="IPR027417">
    <property type="entry name" value="P-loop_NTPase"/>
</dbReference>
<evidence type="ECO:0000313" key="3">
    <source>
        <dbReference type="Proteomes" id="UP000182692"/>
    </source>
</evidence>
<dbReference type="Proteomes" id="UP000182692">
    <property type="component" value="Unassembled WGS sequence"/>
</dbReference>
<dbReference type="GeneID" id="35870324"/>
<sequence>MDIMQDDRILKDYASELLKAKPFNGLTSKGLELLKSSVNMASKSKHNKTRLARALFLLNKSVDWQQERTELFNQLLNSEQGKEQLDEFLNKNEEDFFTKYRIEKFNIVENTINDEITKLKIKESSLRSTIRELGKEADDKRKEQAEMEAEYRAKAEDKVRKELEQEKEELQQEVSRIKEKLFKFKEEYNQYKNLNDLIEKNKKLSDEHAGLTSLNIGLNNTKDDLEKTIVSASTQLTEEYVRVHSLFKAMTSPIKNNVISNLFKEEESEGISRVNNMDSIHSARQEYIDAMEVTLSKYDRNLSREQVVNIVVTLAQSQFTILSGLPGSGKTSLVKIIGKAMQLGSRQHTIPVAKSWTSMKDILGYYNGLSGSYHSAPTGLWDLLNSVQSDDSEKVLPVLLLLDEMNLSSPEHYFSSFLDLADNESKREIFTGHPDIELLSVPDHVKFIGTINQDETVQPLSPRMLDRSAVILFDGVTNNTPVSKDSNIRLPKYPAKDWIDLFSSNGESIPENIKIALENVSNCLSENNIELGQRHIISHRKKKKILDYIEVSNSILIDFDDFISLDHAISQYVLPMISGYGEAYGRRLNNLNEILQIHSMKLSSGILKDIIMIGEQNLYSYKFPA</sequence>
<dbReference type="OrthoDB" id="9781481at2"/>
<feature type="coiled-coil region" evidence="1">
    <location>
        <begin position="130"/>
        <end position="214"/>
    </location>
</feature>
<dbReference type="SUPFAM" id="SSF52540">
    <property type="entry name" value="P-loop containing nucleoside triphosphate hydrolases"/>
    <property type="match status" value="1"/>
</dbReference>
<gene>
    <name evidence="2" type="ORF">SAMN03084138_03094</name>
</gene>
<dbReference type="AlphaFoldDB" id="A0A1I5T6A7"/>
<reference evidence="2 3" key="1">
    <citation type="submission" date="2016-10" db="EMBL/GenBank/DDBJ databases">
        <authorList>
            <person name="de Groot N.N."/>
        </authorList>
    </citation>
    <scope>NUCLEOTIDE SEQUENCE [LARGE SCALE GENOMIC DNA]</scope>
    <source>
        <strain evidence="2 3">DSM 15893</strain>
    </source>
</reference>
<organism evidence="2 3">
    <name type="scientific">Enterovibrio norvegicus DSM 15893</name>
    <dbReference type="NCBI Taxonomy" id="1121869"/>
    <lineage>
        <taxon>Bacteria</taxon>
        <taxon>Pseudomonadati</taxon>
        <taxon>Pseudomonadota</taxon>
        <taxon>Gammaproteobacteria</taxon>
        <taxon>Vibrionales</taxon>
        <taxon>Vibrionaceae</taxon>
        <taxon>Enterovibrio</taxon>
    </lineage>
</organism>
<keyword evidence="1" id="KW-0175">Coiled coil</keyword>
<name>A0A1I5T6A7_9GAMM</name>